<proteinExistence type="inferred from homology"/>
<dbReference type="PANTHER" id="PTHR37323:SF1">
    <property type="entry name" value="L-ORNITHINE N(ALPHA)-ACYLTRANSFERASE"/>
    <property type="match status" value="1"/>
</dbReference>
<dbReference type="GO" id="GO:0006629">
    <property type="term" value="P:lipid metabolic process"/>
    <property type="evidence" value="ECO:0007669"/>
    <property type="project" value="UniProtKB-KW"/>
</dbReference>
<evidence type="ECO:0000256" key="6">
    <source>
        <dbReference type="ARBA" id="ARBA00038095"/>
    </source>
</evidence>
<accession>A0A1M7ZJC7</accession>
<keyword evidence="3 11" id="KW-0808">Transferase</keyword>
<keyword evidence="5 11" id="KW-0012">Acyltransferase</keyword>
<dbReference type="EC" id="2.3.2.30" evidence="7"/>
<name>A0A1M7ZJC7_9HYPH</name>
<protein>
    <recommendedName>
        <fullName evidence="8">L-ornithine N(alpha)-acyltransferase</fullName>
        <ecNumber evidence="7">2.3.2.30</ecNumber>
    </recommendedName>
</protein>
<dbReference type="Pfam" id="PF13444">
    <property type="entry name" value="Acetyltransf_5"/>
    <property type="match status" value="1"/>
</dbReference>
<comment type="similarity">
    <text evidence="6">Belongs to the acetyltransferase family. OlsB subfamily.</text>
</comment>
<evidence type="ECO:0000256" key="1">
    <source>
        <dbReference type="ARBA" id="ARBA00005189"/>
    </source>
</evidence>
<dbReference type="STRING" id="1123029.SAMN02745172_01909"/>
<comment type="function">
    <text evidence="9">Catalyzes the first step in the biosynthesis of ornithine lipids, which are phosphorus-free membrane lipids. Catalyzes the 3-hydroxyacyl-acyl carrier protein-dependent acylation of ornithine to form lyso-ornithine lipid (LOL).</text>
</comment>
<gene>
    <name evidence="11" type="ORF">SAMN02745172_01909</name>
</gene>
<keyword evidence="12" id="KW-1185">Reference proteome</keyword>
<dbReference type="InterPro" id="IPR052351">
    <property type="entry name" value="Ornithine_N-alpha-AT"/>
</dbReference>
<dbReference type="PANTHER" id="PTHR37323">
    <property type="entry name" value="GCN5-RELATED N-ACETYLTRANSFERASE"/>
    <property type="match status" value="1"/>
</dbReference>
<evidence type="ECO:0000313" key="11">
    <source>
        <dbReference type="EMBL" id="SHO64922.1"/>
    </source>
</evidence>
<organism evidence="11 12">
    <name type="scientific">Pseudoxanthobacter soli DSM 19599</name>
    <dbReference type="NCBI Taxonomy" id="1123029"/>
    <lineage>
        <taxon>Bacteria</taxon>
        <taxon>Pseudomonadati</taxon>
        <taxon>Pseudomonadota</taxon>
        <taxon>Alphaproteobacteria</taxon>
        <taxon>Hyphomicrobiales</taxon>
        <taxon>Segnochrobactraceae</taxon>
        <taxon>Pseudoxanthobacter</taxon>
    </lineage>
</organism>
<evidence type="ECO:0000256" key="9">
    <source>
        <dbReference type="ARBA" id="ARBA00045724"/>
    </source>
</evidence>
<comment type="pathway">
    <text evidence="1">Lipid metabolism.</text>
</comment>
<evidence type="ECO:0000256" key="3">
    <source>
        <dbReference type="ARBA" id="ARBA00022679"/>
    </source>
</evidence>
<keyword evidence="2" id="KW-0444">Lipid biosynthesis</keyword>
<evidence type="ECO:0000256" key="7">
    <source>
        <dbReference type="ARBA" id="ARBA00039058"/>
    </source>
</evidence>
<dbReference type="Gene3D" id="3.40.630.30">
    <property type="match status" value="1"/>
</dbReference>
<dbReference type="Proteomes" id="UP000186406">
    <property type="component" value="Unassembled WGS sequence"/>
</dbReference>
<dbReference type="InterPro" id="IPR016181">
    <property type="entry name" value="Acyl_CoA_acyltransferase"/>
</dbReference>
<evidence type="ECO:0000256" key="8">
    <source>
        <dbReference type="ARBA" id="ARBA00039866"/>
    </source>
</evidence>
<evidence type="ECO:0000256" key="4">
    <source>
        <dbReference type="ARBA" id="ARBA00023098"/>
    </source>
</evidence>
<reference evidence="11 12" key="1">
    <citation type="submission" date="2016-12" db="EMBL/GenBank/DDBJ databases">
        <authorList>
            <person name="Song W.-J."/>
            <person name="Kurnit D.M."/>
        </authorList>
    </citation>
    <scope>NUCLEOTIDE SEQUENCE [LARGE SCALE GENOMIC DNA]</scope>
    <source>
        <strain evidence="11 12">DSM 19599</strain>
    </source>
</reference>
<dbReference type="EMBL" id="FRXO01000003">
    <property type="protein sequence ID" value="SHO64922.1"/>
    <property type="molecule type" value="Genomic_DNA"/>
</dbReference>
<comment type="catalytic activity">
    <reaction evidence="10">
        <text>a (3R)-hydroxyacyl-[ACP] + L-ornithine = a lyso-ornithine lipid + holo-[ACP] + H(+)</text>
        <dbReference type="Rhea" id="RHEA:20633"/>
        <dbReference type="Rhea" id="RHEA-COMP:9685"/>
        <dbReference type="Rhea" id="RHEA-COMP:9945"/>
        <dbReference type="ChEBI" id="CHEBI:15378"/>
        <dbReference type="ChEBI" id="CHEBI:46911"/>
        <dbReference type="ChEBI" id="CHEBI:64479"/>
        <dbReference type="ChEBI" id="CHEBI:78827"/>
        <dbReference type="ChEBI" id="CHEBI:138482"/>
        <dbReference type="EC" id="2.3.2.30"/>
    </reaction>
    <physiologicalReaction direction="left-to-right" evidence="10">
        <dbReference type="Rhea" id="RHEA:20634"/>
    </physiologicalReaction>
</comment>
<evidence type="ECO:0000256" key="2">
    <source>
        <dbReference type="ARBA" id="ARBA00022516"/>
    </source>
</evidence>
<dbReference type="GO" id="GO:0043810">
    <property type="term" value="F:ornithine-acyl [acyl carrier protein] N-acyltransferase activity"/>
    <property type="evidence" value="ECO:0007669"/>
    <property type="project" value="UniProtKB-EC"/>
</dbReference>
<evidence type="ECO:0000256" key="5">
    <source>
        <dbReference type="ARBA" id="ARBA00023315"/>
    </source>
</evidence>
<keyword evidence="4" id="KW-0443">Lipid metabolism</keyword>
<evidence type="ECO:0000313" key="12">
    <source>
        <dbReference type="Proteomes" id="UP000186406"/>
    </source>
</evidence>
<dbReference type="SUPFAM" id="SSF55729">
    <property type="entry name" value="Acyl-CoA N-acyltransferases (Nat)"/>
    <property type="match status" value="1"/>
</dbReference>
<evidence type="ECO:0000256" key="10">
    <source>
        <dbReference type="ARBA" id="ARBA00047785"/>
    </source>
</evidence>
<dbReference type="AlphaFoldDB" id="A0A1M7ZJC7"/>
<sequence>MRRSTPPSSDVLAEAFPSRRAGALGLVDAGAGVARTAMTALMSANPRFGEAALPFRPLAPAGIRIPGGRREPLDPNAPTLGRLGPLEVRLARTRQEIKRSQSIRYKVFYEEMSAIADAMAMMSRRDVDAFDDICDHMLVIDHEAPAKRFQRRKPKVVGTYRLLRRDIADRYDGFYSTSEFDLSPLLDARPYRRILELGRSCVLEPYRSKRTLELLWHGVWTYTLEHGCDLMIGCASLEGTDPDLLAMPLSFLHHFCRAPDGLRPSALPDRFVEMNRMPKEAINAKAALHALPPLIKGYLRLGAKIGDGAVIDHQFGTTDVLIVLPVDEINTRYINYYGADASRHAG</sequence>